<feature type="region of interest" description="Disordered" evidence="2">
    <location>
        <begin position="1910"/>
        <end position="1942"/>
    </location>
</feature>
<gene>
    <name evidence="4" type="ORF">ADUPG1_006328</name>
</gene>
<protein>
    <recommendedName>
        <fullName evidence="3">Transglycosylase SLT domain-containing protein</fullName>
    </recommendedName>
</protein>
<evidence type="ECO:0000313" key="4">
    <source>
        <dbReference type="EMBL" id="GKT32077.1"/>
    </source>
</evidence>
<feature type="compositionally biased region" description="Polar residues" evidence="2">
    <location>
        <begin position="1910"/>
        <end position="1923"/>
    </location>
</feature>
<evidence type="ECO:0000259" key="3">
    <source>
        <dbReference type="Pfam" id="PF01464"/>
    </source>
</evidence>
<dbReference type="PROSITE" id="PS00922">
    <property type="entry name" value="TRANSGLYCOSYLASE"/>
    <property type="match status" value="1"/>
</dbReference>
<feature type="compositionally biased region" description="Basic and acidic residues" evidence="2">
    <location>
        <begin position="1630"/>
        <end position="1639"/>
    </location>
</feature>
<dbReference type="InterPro" id="IPR000189">
    <property type="entry name" value="Transglyc_AS"/>
</dbReference>
<dbReference type="InterPro" id="IPR023346">
    <property type="entry name" value="Lysozyme-like_dom_sf"/>
</dbReference>
<dbReference type="PANTHER" id="PTHR37423">
    <property type="entry name" value="SOLUBLE LYTIC MUREIN TRANSGLYCOSYLASE-RELATED"/>
    <property type="match status" value="1"/>
</dbReference>
<evidence type="ECO:0000256" key="2">
    <source>
        <dbReference type="SAM" id="MobiDB-lite"/>
    </source>
</evidence>
<dbReference type="Proteomes" id="UP001057375">
    <property type="component" value="Unassembled WGS sequence"/>
</dbReference>
<accession>A0ABQ5KHS8</accession>
<feature type="region of interest" description="Disordered" evidence="2">
    <location>
        <begin position="936"/>
        <end position="979"/>
    </location>
</feature>
<feature type="non-terminal residue" evidence="4">
    <location>
        <position position="2129"/>
    </location>
</feature>
<comment type="caution">
    <text evidence="4">The sequence shown here is derived from an EMBL/GenBank/DDBJ whole genome shotgun (WGS) entry which is preliminary data.</text>
</comment>
<proteinExistence type="predicted"/>
<feature type="compositionally biased region" description="Polar residues" evidence="2">
    <location>
        <begin position="504"/>
        <end position="518"/>
    </location>
</feature>
<feature type="compositionally biased region" description="Basic and acidic residues" evidence="2">
    <location>
        <begin position="478"/>
        <end position="487"/>
    </location>
</feature>
<feature type="coiled-coil region" evidence="1">
    <location>
        <begin position="144"/>
        <end position="171"/>
    </location>
</feature>
<keyword evidence="1" id="KW-0175">Coiled coil</keyword>
<name>A0ABQ5KHS8_9EUKA</name>
<reference evidence="4" key="1">
    <citation type="submission" date="2022-03" db="EMBL/GenBank/DDBJ databases">
        <title>Draft genome sequence of Aduncisulcus paluster, a free-living microaerophilic Fornicata.</title>
        <authorList>
            <person name="Yuyama I."/>
            <person name="Kume K."/>
            <person name="Tamura T."/>
            <person name="Inagaki Y."/>
            <person name="Hashimoto T."/>
        </authorList>
    </citation>
    <scope>NUCLEOTIDE SEQUENCE</scope>
    <source>
        <strain evidence="4">NY0171</strain>
    </source>
</reference>
<dbReference type="PANTHER" id="PTHR37423:SF2">
    <property type="entry name" value="MEMBRANE-BOUND LYTIC MUREIN TRANSGLYCOSYLASE C"/>
    <property type="match status" value="1"/>
</dbReference>
<feature type="compositionally biased region" description="Low complexity" evidence="2">
    <location>
        <begin position="1596"/>
        <end position="1615"/>
    </location>
</feature>
<dbReference type="Pfam" id="PF01464">
    <property type="entry name" value="SLT"/>
    <property type="match status" value="1"/>
</dbReference>
<feature type="region of interest" description="Disordered" evidence="2">
    <location>
        <begin position="1521"/>
        <end position="1645"/>
    </location>
</feature>
<feature type="domain" description="Transglycosylase SLT" evidence="3">
    <location>
        <begin position="990"/>
        <end position="1081"/>
    </location>
</feature>
<evidence type="ECO:0000256" key="1">
    <source>
        <dbReference type="SAM" id="Coils"/>
    </source>
</evidence>
<feature type="region of interest" description="Disordered" evidence="2">
    <location>
        <begin position="478"/>
        <end position="518"/>
    </location>
</feature>
<dbReference type="CDD" id="cd00254">
    <property type="entry name" value="LT-like"/>
    <property type="match status" value="1"/>
</dbReference>
<organism evidence="4 5">
    <name type="scientific">Aduncisulcus paluster</name>
    <dbReference type="NCBI Taxonomy" id="2918883"/>
    <lineage>
        <taxon>Eukaryota</taxon>
        <taxon>Metamonada</taxon>
        <taxon>Carpediemonas-like organisms</taxon>
        <taxon>Aduncisulcus</taxon>
    </lineage>
</organism>
<keyword evidence="5" id="KW-1185">Reference proteome</keyword>
<dbReference type="InterPro" id="IPR008258">
    <property type="entry name" value="Transglycosylase_SLT_dom_1"/>
</dbReference>
<feature type="compositionally biased region" description="Low complexity" evidence="2">
    <location>
        <begin position="488"/>
        <end position="499"/>
    </location>
</feature>
<sequence length="2129" mass="221089">MRERDREEIFATRWEDDPDAVARDASATGAMHWCAYRDSKPVAVFGVQPRWPKVWTAWAFATDEWRGVIGAVTRHSRRFVLPALYNAGAIRVDCLSMATHTDARNWLEYLGATPEKTFANWGKNGEDFVSYSKETLVCGSKPKVDNSAAEAAAAEAKAARQKEEQRQARINAGMSNIDAVFGSGGSVVDPSKLVGSGAAYDPNATYYLADGTQWSPTKYAATQPAPNAGGTTGGFGNIFNGGLNIPQGDNVGQAAGNVLGSVLGSIFSGFGQKKDNKAATGAWNKEWQDAIGKGLFTGTKTVSGFDQSYFDNVKSDYMDYYQPQLDKQFGTATDNLTFALARAGTLNSSIAGQKQADLTTRYTDNLASLLSQASGAADDARNKLNSEKSSMISLLNSTGNADMVGNEALARTQMLQNQRPTYNPIGDVFGGAAMGVGQYLQNQQNRSIAGGAYYQGQTQANYVDAVNKANRQAYDVSKAAREAEQARQDQFSQRSQQSFGDALNNMSSDKATADQNQGADQFAADLVAAEKPTAGEQGFLLPGQGESSVAVKDWIAREANTQAQDASRRIKALANMTGRGSAQDQRLGNMMGAQDQINVTNNLRRGSLGASQLEQNIPAAQVTPGSGTLGALLSGAGMLLGSGALGGASVMVWTDLMNSTVNTNAIAQGFGALAKALAPDYNGMIQADLAGYRRDNIAADTGYRNALTGKVGLESDRLKADNTAVAAARAAIASGLTDPQSLGAIFAGAYGDAGTMNAAGGFSTAYQSSVNPDFVNSPNFSGVLAGTGVQTYQNTPQGQANSLASTLAVQQSANDGAVATQESRNAGALGLQQDQQQFALEHPGVALPGKSGANPGKVSVLDVKRMAEDPTTKNIIDKAAPGPLSEAARSAVLTRASQIYQQTNNWLAAVQQATDEFTYTEGSTDAPGWFTGNLYEATPGAPTGATLPAGSNPPADNPAPANPVAPAGASGGGSNVAYEGQRARAPDGSIYVQESGGNPNAVSPVGAVGLMQIMPATAANPGFGVAPLSADQLRDPAANRAFGESYMQAMLNRYGGDQAKALAAYNWGAGNADNWNGNMAALPAETRGYINAILGGTGGAPVASAPGAPAPQQGQPAPQIGDLLGPPPGMGQMAPGMGQMAPMGRASASAAPNSFAALIADVEREQQAQQLQSMLDAPGGVPLPDGFQMIDAPQPGGVPLPDGFQMLDAPAPVAPAAPAVPAPAEGPGFFDTLGNAVVRGKNNYLDQTANIAGYMTGAMDPAQTARAILKDLSEAQAHPMSDGGARAMQSMQERGQSEGWRGTLSAALEHPLDTASGVGQVAVEALTALPAQMAAMTAGAAGGSAVGGPVGGVLGGAAGMGLTSGAMEFASGIVGGLQQAGVPLTEENVTALLSDPEFMAEVKKRAATGGAIVGGFDALTAGVAGRLFGPVRRMAEPATGKIQLANDGQITNPADVLVEALAEVPGAAVEVPGTYAAIKAGEGSKADVQGKKVASAIDQQVNANPLPDAPALVPETAQTQPLPQSGVQLPDGFTLMPEPAQPTPQEAVKPVEQPAPAPVEPASGKEQVASTAPQPEPQPAEGDLPDPAMPPLGQEDTPAPQAETPATPDAPPMDAGHATPDFADANGLDVPKDNRDRGVTDGTYTVNGHWALRNDLVPDTSQRRMTHVANEGDAGAPSAGAIGRIMNNVPDRLDRAQPISWRIAATDPEANSTDAQRVVGVLPDGKPVAVRGSDFGYLVNRAGFTLAANADGKAVGVYDSNGERVGLVQPVRTGREERPGYLANLPEYDATVRPSRGPQNPTGTFAGGPKAPALKPGEGKAIDAKRAESVKTLDEAKAEIERRIAAGDETPVRAELSTPSGRKTAFTFPATEKGLENIKRVQREWKSKPRAVLADAAPGGLSADVATATPDATEQVTEQVSKSKGTRGPRGGMTPRTREVSFSTKAATDRAAFVDAGMTPEEGILAKPPRKRDELAHVLWNRFRILVNFPGGKDKIAVLDAVDQMLDAHRNIRFMLHALQLPEKAISLGGTLSLSLERFRGKYLGAYAHGTQTIHMPGRSNSFAHEWMHALDHYLRDKLTPNATGDLLSQVARGEGLDVNGSVEAAYVDLIHTMFFDEDALAVKMLDLE</sequence>
<evidence type="ECO:0000313" key="5">
    <source>
        <dbReference type="Proteomes" id="UP001057375"/>
    </source>
</evidence>
<dbReference type="SUPFAM" id="SSF53955">
    <property type="entry name" value="Lysozyme-like"/>
    <property type="match status" value="1"/>
</dbReference>
<dbReference type="EMBL" id="BQXS01009897">
    <property type="protein sequence ID" value="GKT32077.1"/>
    <property type="molecule type" value="Genomic_DNA"/>
</dbReference>
<feature type="region of interest" description="Disordered" evidence="2">
    <location>
        <begin position="1803"/>
        <end position="1822"/>
    </location>
</feature>
<dbReference type="Gene3D" id="1.10.530.10">
    <property type="match status" value="1"/>
</dbReference>